<comment type="caution">
    <text evidence="2">The sequence shown here is derived from an EMBL/GenBank/DDBJ whole genome shotgun (WGS) entry which is preliminary data.</text>
</comment>
<protein>
    <submittedName>
        <fullName evidence="2">Uncharacterized protein</fullName>
    </submittedName>
</protein>
<name>A0A5T2M2I3_SALER</name>
<proteinExistence type="predicted"/>
<gene>
    <name evidence="2" type="ORF">EFY76_05950</name>
</gene>
<feature type="chain" id="PRO_5026093706" evidence="1">
    <location>
        <begin position="18"/>
        <end position="142"/>
    </location>
</feature>
<organism evidence="2">
    <name type="scientific">Salmonella enterica</name>
    <name type="common">Salmonella choleraesuis</name>
    <dbReference type="NCBI Taxonomy" id="28901"/>
    <lineage>
        <taxon>Bacteria</taxon>
        <taxon>Pseudomonadati</taxon>
        <taxon>Pseudomonadota</taxon>
        <taxon>Gammaproteobacteria</taxon>
        <taxon>Enterobacterales</taxon>
        <taxon>Enterobacteriaceae</taxon>
        <taxon>Salmonella</taxon>
    </lineage>
</organism>
<dbReference type="EMBL" id="AACUZB010000003">
    <property type="protein sequence ID" value="EAM4560931.1"/>
    <property type="molecule type" value="Genomic_DNA"/>
</dbReference>
<reference evidence="2" key="1">
    <citation type="submission" date="2018-11" db="EMBL/GenBank/DDBJ databases">
        <authorList>
            <consortium name="PulseNet: The National Subtyping Network for Foodborne Disease Surveillance"/>
            <person name="Tarr C.L."/>
            <person name="Trees E."/>
            <person name="Katz L.S."/>
            <person name="Carleton-Romer H.A."/>
            <person name="Stroika S."/>
            <person name="Kucerova Z."/>
            <person name="Roache K.F."/>
            <person name="Sabol A.L."/>
            <person name="Besser J."/>
            <person name="Gerner-Smidt P."/>
        </authorList>
    </citation>
    <scope>NUCLEOTIDE SEQUENCE</scope>
    <source>
        <strain evidence="2">PNUSAS060697</strain>
    </source>
</reference>
<sequence>MRYLTFILLLIPGFSFADVRCTPNITNFNVCEKASQIVKEVGPMLPMELSEGVSMYAIDSSVNKIVAKVRIAMTEEQMDYYAKKNHITQGVAKDRMSDQVKMAVCTKNNPLRSFVRLGGEMQYTYFYPSGSEYTTINITSCT</sequence>
<evidence type="ECO:0000256" key="1">
    <source>
        <dbReference type="SAM" id="SignalP"/>
    </source>
</evidence>
<feature type="signal peptide" evidence="1">
    <location>
        <begin position="1"/>
        <end position="17"/>
    </location>
</feature>
<accession>A0A5T2M2I3</accession>
<evidence type="ECO:0000313" key="2">
    <source>
        <dbReference type="EMBL" id="EAM4560931.1"/>
    </source>
</evidence>
<dbReference type="AlphaFoldDB" id="A0A5T2M2I3"/>
<keyword evidence="1" id="KW-0732">Signal</keyword>